<dbReference type="RefSeq" id="WP_141783837.1">
    <property type="nucleotide sequence ID" value="NZ_BAAAIK010000003.1"/>
</dbReference>
<evidence type="ECO:0000313" key="3">
    <source>
        <dbReference type="Proteomes" id="UP000319516"/>
    </source>
</evidence>
<dbReference type="PANTHER" id="PTHR46623:SF6">
    <property type="entry name" value="ALPHA_BETA-HYDROLASES SUPERFAMILY PROTEIN"/>
    <property type="match status" value="1"/>
</dbReference>
<dbReference type="GO" id="GO:0016787">
    <property type="term" value="F:hydrolase activity"/>
    <property type="evidence" value="ECO:0007669"/>
    <property type="project" value="InterPro"/>
</dbReference>
<evidence type="ECO:0000313" key="2">
    <source>
        <dbReference type="EMBL" id="TQL49595.1"/>
    </source>
</evidence>
<organism evidence="2 3">
    <name type="scientific">Ornithinicoccus hortensis</name>
    <dbReference type="NCBI Taxonomy" id="82346"/>
    <lineage>
        <taxon>Bacteria</taxon>
        <taxon>Bacillati</taxon>
        <taxon>Actinomycetota</taxon>
        <taxon>Actinomycetes</taxon>
        <taxon>Micrococcales</taxon>
        <taxon>Intrasporangiaceae</taxon>
        <taxon>Ornithinicoccus</taxon>
    </lineage>
</organism>
<dbReference type="OrthoDB" id="3208682at2"/>
<proteinExistence type="predicted"/>
<dbReference type="Pfam" id="PF01738">
    <property type="entry name" value="DLH"/>
    <property type="match status" value="1"/>
</dbReference>
<accession>A0A542YNB1</accession>
<dbReference type="InterPro" id="IPR029058">
    <property type="entry name" value="AB_hydrolase_fold"/>
</dbReference>
<evidence type="ECO:0000259" key="1">
    <source>
        <dbReference type="Pfam" id="PF01738"/>
    </source>
</evidence>
<dbReference type="InterPro" id="IPR002925">
    <property type="entry name" value="Dienelactn_hydro"/>
</dbReference>
<dbReference type="EMBL" id="VFOP01000001">
    <property type="protein sequence ID" value="TQL49595.1"/>
    <property type="molecule type" value="Genomic_DNA"/>
</dbReference>
<comment type="caution">
    <text evidence="2">The sequence shown here is derived from an EMBL/GenBank/DDBJ whole genome shotgun (WGS) entry which is preliminary data.</text>
</comment>
<feature type="domain" description="Dienelactone hydrolase" evidence="1">
    <location>
        <begin position="18"/>
        <end position="233"/>
    </location>
</feature>
<sequence length="237" mass="24844">MSAPAAHTVATRDGELPAHLWLPAGDGPRPGLVVVQEIFGVSDYITARCADLADLGYAVLAPELYGRLEDAEVDESDPDFLQHAMAIAGRLDWDLAVQDTLAAAADLSARPEVGQVGLVGFCFGGGLAFQVAAQGDPAALVSYYGSALPQLTGMAAQVTCPQLHHFGTADTFIPMDQVEQVRSAVTADGTRPDVEFEVHDGAGHAFDNPHPMFHHAGASAAAWAQTTDFLARVLPTA</sequence>
<reference evidence="2 3" key="1">
    <citation type="submission" date="2019-06" db="EMBL/GenBank/DDBJ databases">
        <title>Sequencing the genomes of 1000 actinobacteria strains.</title>
        <authorList>
            <person name="Klenk H.-P."/>
        </authorList>
    </citation>
    <scope>NUCLEOTIDE SEQUENCE [LARGE SCALE GENOMIC DNA]</scope>
    <source>
        <strain evidence="2 3">DSM 12335</strain>
    </source>
</reference>
<gene>
    <name evidence="2" type="ORF">FB467_0670</name>
</gene>
<dbReference type="InterPro" id="IPR051049">
    <property type="entry name" value="Dienelactone_hydrolase-like"/>
</dbReference>
<protein>
    <submittedName>
        <fullName evidence="2">Carboxymethylenebutenolidase</fullName>
    </submittedName>
</protein>
<dbReference type="PANTHER" id="PTHR46623">
    <property type="entry name" value="CARBOXYMETHYLENEBUTENOLIDASE-RELATED"/>
    <property type="match status" value="1"/>
</dbReference>
<dbReference type="AlphaFoldDB" id="A0A542YNB1"/>
<name>A0A542YNB1_9MICO</name>
<keyword evidence="3" id="KW-1185">Reference proteome</keyword>
<dbReference type="Proteomes" id="UP000319516">
    <property type="component" value="Unassembled WGS sequence"/>
</dbReference>
<dbReference type="Gene3D" id="3.40.50.1820">
    <property type="entry name" value="alpha/beta hydrolase"/>
    <property type="match status" value="1"/>
</dbReference>
<dbReference type="SUPFAM" id="SSF53474">
    <property type="entry name" value="alpha/beta-Hydrolases"/>
    <property type="match status" value="1"/>
</dbReference>